<organism evidence="1">
    <name type="scientific">Raoultella planticola</name>
    <name type="common">Klebsiella planticola</name>
    <dbReference type="NCBI Taxonomy" id="575"/>
    <lineage>
        <taxon>Bacteria</taxon>
        <taxon>Pseudomonadati</taxon>
        <taxon>Pseudomonadota</taxon>
        <taxon>Gammaproteobacteria</taxon>
        <taxon>Enterobacterales</taxon>
        <taxon>Enterobacteriaceae</taxon>
        <taxon>Klebsiella/Raoultella group</taxon>
        <taxon>Raoultella</taxon>
    </lineage>
</organism>
<gene>
    <name evidence="1" type="ORF">DMB90_22620</name>
</gene>
<proteinExistence type="predicted"/>
<reference evidence="1" key="1">
    <citation type="submission" date="2018-05" db="EMBL/GenBank/DDBJ databases">
        <title>Bacterial isolates from healthy term breastfed infants carrying antibiotic resistance genes.</title>
        <authorList>
            <person name="Casaburi G."/>
        </authorList>
    </citation>
    <scope>NUCLEOTIDE SEQUENCE [LARGE SCALE GENOMIC DNA]</scope>
    <source>
        <strain evidence="1">7084_4</strain>
    </source>
</reference>
<protein>
    <submittedName>
        <fullName evidence="1">Uncharacterized protein</fullName>
    </submittedName>
</protein>
<dbReference type="EMBL" id="CP029752">
    <property type="protein sequence ID" value="QFG77015.1"/>
    <property type="molecule type" value="Genomic_DNA"/>
</dbReference>
<accession>A0A5P6AB91</accession>
<dbReference type="AlphaFoldDB" id="A0A5P6AB91"/>
<name>A0A5P6AB91_RAOPL</name>
<sequence>MPSAGVNKQHVVPGQHGRIGFDAGIVKLAIKHDFEAWEIRPLHVTGCRAAVGGKSDLPDRRRAFD</sequence>
<evidence type="ECO:0000313" key="1">
    <source>
        <dbReference type="EMBL" id="QFG77015.1"/>
    </source>
</evidence>